<keyword evidence="7 12" id="KW-1133">Transmembrane helix</keyword>
<feature type="transmembrane region" description="Helical" evidence="12">
    <location>
        <begin position="34"/>
        <end position="54"/>
    </location>
</feature>
<reference evidence="13 14" key="1">
    <citation type="journal article" date="2024" name="Nat. Commun.">
        <title>Phylogenomics reveals the evolutionary origins of lichenization in chlorophyte algae.</title>
        <authorList>
            <person name="Puginier C."/>
            <person name="Libourel C."/>
            <person name="Otte J."/>
            <person name="Skaloud P."/>
            <person name="Haon M."/>
            <person name="Grisel S."/>
            <person name="Petersen M."/>
            <person name="Berrin J.G."/>
            <person name="Delaux P.M."/>
            <person name="Dal Grande F."/>
            <person name="Keller J."/>
        </authorList>
    </citation>
    <scope>NUCLEOTIDE SEQUENCE [LARGE SCALE GENOMIC DNA]</scope>
    <source>
        <strain evidence="13 14">SAG 2036</strain>
    </source>
</reference>
<evidence type="ECO:0000256" key="7">
    <source>
        <dbReference type="ARBA" id="ARBA00022989"/>
    </source>
</evidence>
<keyword evidence="8 12" id="KW-0472">Membrane</keyword>
<evidence type="ECO:0000256" key="4">
    <source>
        <dbReference type="ARBA" id="ARBA00022448"/>
    </source>
</evidence>
<dbReference type="SUPFAM" id="SSF103451">
    <property type="entry name" value="PetN subunit of the cytochrome b6f complex"/>
    <property type="match status" value="1"/>
</dbReference>
<protein>
    <recommendedName>
        <fullName evidence="10">Cytochrome b6-f complex subunit PetN</fullName>
    </recommendedName>
    <alternativeName>
        <fullName evidence="11">Cytochrome b6-f complex subunit VIII</fullName>
    </alternativeName>
</protein>
<dbReference type="GO" id="GO:0016020">
    <property type="term" value="C:membrane"/>
    <property type="evidence" value="ECO:0007669"/>
    <property type="project" value="UniProtKB-SubCell"/>
</dbReference>
<evidence type="ECO:0000256" key="3">
    <source>
        <dbReference type="ARBA" id="ARBA00010969"/>
    </source>
</evidence>
<organism evidence="13 14">
    <name type="scientific">Symbiochloris irregularis</name>
    <dbReference type="NCBI Taxonomy" id="706552"/>
    <lineage>
        <taxon>Eukaryota</taxon>
        <taxon>Viridiplantae</taxon>
        <taxon>Chlorophyta</taxon>
        <taxon>core chlorophytes</taxon>
        <taxon>Trebouxiophyceae</taxon>
        <taxon>Trebouxiales</taxon>
        <taxon>Trebouxiaceae</taxon>
        <taxon>Symbiochloris</taxon>
    </lineage>
</organism>
<dbReference type="AlphaFoldDB" id="A0AAW1NR03"/>
<dbReference type="InterPro" id="IPR005497">
    <property type="entry name" value="Cytochrome_b6-f_cplx_su8"/>
</dbReference>
<accession>A0AAW1NR03</accession>
<sequence>MLVIRETYSIMLKKTGHGLAKASKSEKAEPQRQVSLPVATAAVAAAGLAMSPAAHAAMETAQVAVLYGEAGVSQLGWGAIAAVFSFSLSLVVWGRSGM</sequence>
<gene>
    <name evidence="13" type="ORF">WJX73_003030</name>
</gene>
<evidence type="ECO:0000256" key="11">
    <source>
        <dbReference type="ARBA" id="ARBA00031982"/>
    </source>
</evidence>
<name>A0AAW1NR03_9CHLO</name>
<comment type="similarity">
    <text evidence="3">Belongs to the PetN family.</text>
</comment>
<dbReference type="InterPro" id="IPR036143">
    <property type="entry name" value="Cytochr_b6-f_cplx_su8_sf"/>
</dbReference>
<keyword evidence="4" id="KW-0813">Transport</keyword>
<proteinExistence type="inferred from homology"/>
<evidence type="ECO:0000313" key="13">
    <source>
        <dbReference type="EMBL" id="KAK9790938.1"/>
    </source>
</evidence>
<dbReference type="EMBL" id="JALJOQ010000185">
    <property type="protein sequence ID" value="KAK9790938.1"/>
    <property type="molecule type" value="Genomic_DNA"/>
</dbReference>
<dbReference type="GO" id="GO:0009512">
    <property type="term" value="C:cytochrome b6f complex"/>
    <property type="evidence" value="ECO:0007669"/>
    <property type="project" value="InterPro"/>
</dbReference>
<keyword evidence="6" id="KW-0249">Electron transport</keyword>
<keyword evidence="14" id="KW-1185">Reference proteome</keyword>
<evidence type="ECO:0000256" key="1">
    <source>
        <dbReference type="ARBA" id="ARBA00003068"/>
    </source>
</evidence>
<keyword evidence="5 12" id="KW-0812">Transmembrane</keyword>
<evidence type="ECO:0000256" key="9">
    <source>
        <dbReference type="ARBA" id="ARBA00025834"/>
    </source>
</evidence>
<comment type="subcellular location">
    <subcellularLocation>
        <location evidence="2">Membrane</location>
        <topology evidence="2">Single-pass membrane protein</topology>
    </subcellularLocation>
</comment>
<evidence type="ECO:0000313" key="14">
    <source>
        <dbReference type="Proteomes" id="UP001465755"/>
    </source>
</evidence>
<evidence type="ECO:0000256" key="5">
    <source>
        <dbReference type="ARBA" id="ARBA00022692"/>
    </source>
</evidence>
<dbReference type="Proteomes" id="UP001465755">
    <property type="component" value="Unassembled WGS sequence"/>
</dbReference>
<comment type="subunit">
    <text evidence="9">The 4 large subunits of the cytochrome b6-f complex are cytochrome b6, subunit IV (17 kDa polypeptide, PetD), cytochrome f and the Rieske protein, while the 4 small subunits are PetG, PetL, PetM and PetN. The complex functions as a dimer.</text>
</comment>
<feature type="transmembrane region" description="Helical" evidence="12">
    <location>
        <begin position="74"/>
        <end position="93"/>
    </location>
</feature>
<dbReference type="Pfam" id="PF03742">
    <property type="entry name" value="PetN"/>
    <property type="match status" value="1"/>
</dbReference>
<evidence type="ECO:0000256" key="8">
    <source>
        <dbReference type="ARBA" id="ARBA00023136"/>
    </source>
</evidence>
<comment type="caution">
    <text evidence="13">The sequence shown here is derived from an EMBL/GenBank/DDBJ whole genome shotgun (WGS) entry which is preliminary data.</text>
</comment>
<evidence type="ECO:0000256" key="12">
    <source>
        <dbReference type="SAM" id="Phobius"/>
    </source>
</evidence>
<comment type="function">
    <text evidence="1">Component of the cytochrome b6-f complex, which mediates electron transfer between photosystem II (PSII) and photosystem I (PSI), cyclic electron flow around PSI, and state transitions.</text>
</comment>
<dbReference type="GO" id="GO:0017004">
    <property type="term" value="P:cytochrome complex assembly"/>
    <property type="evidence" value="ECO:0007669"/>
    <property type="project" value="InterPro"/>
</dbReference>
<dbReference type="HAMAP" id="MF_00395">
    <property type="entry name" value="Cytb6_f_PetN"/>
    <property type="match status" value="1"/>
</dbReference>
<evidence type="ECO:0000256" key="10">
    <source>
        <dbReference type="ARBA" id="ARBA00031459"/>
    </source>
</evidence>
<evidence type="ECO:0000256" key="6">
    <source>
        <dbReference type="ARBA" id="ARBA00022982"/>
    </source>
</evidence>
<evidence type="ECO:0000256" key="2">
    <source>
        <dbReference type="ARBA" id="ARBA00004167"/>
    </source>
</evidence>